<evidence type="ECO:0000256" key="2">
    <source>
        <dbReference type="ARBA" id="ARBA00022448"/>
    </source>
</evidence>
<comment type="caution">
    <text evidence="13">The sequence shown here is derived from an EMBL/GenBank/DDBJ whole genome shotgun (WGS) entry which is preliminary data.</text>
</comment>
<dbReference type="PANTHER" id="PTHR13890:SF0">
    <property type="entry name" value="MAGNESIUM TRANSPORTER MRS2 HOMOLOG, MITOCHONDRIAL"/>
    <property type="match status" value="1"/>
</dbReference>
<dbReference type="PANTHER" id="PTHR13890">
    <property type="entry name" value="RNA SPLICING PROTEIN MRS2, MITOCHONDRIAL"/>
    <property type="match status" value="1"/>
</dbReference>
<evidence type="ECO:0000256" key="11">
    <source>
        <dbReference type="SAM" id="Phobius"/>
    </source>
</evidence>
<dbReference type="InterPro" id="IPR018247">
    <property type="entry name" value="EF_Hand_1_Ca_BS"/>
</dbReference>
<evidence type="ECO:0000256" key="4">
    <source>
        <dbReference type="ARBA" id="ARBA00022837"/>
    </source>
</evidence>
<dbReference type="GO" id="GO:0016020">
    <property type="term" value="C:membrane"/>
    <property type="evidence" value="ECO:0007669"/>
    <property type="project" value="UniProtKB-SubCell"/>
</dbReference>
<gene>
    <name evidence="13" type="ORF">CTEN210_11032</name>
</gene>
<keyword evidence="5" id="KW-0460">Magnesium</keyword>
<name>A0AAD3H8X2_9STRA</name>
<evidence type="ECO:0000256" key="3">
    <source>
        <dbReference type="ARBA" id="ARBA00022692"/>
    </source>
</evidence>
<dbReference type="Pfam" id="PF22099">
    <property type="entry name" value="MRS2-like"/>
    <property type="match status" value="1"/>
</dbReference>
<reference evidence="13 14" key="1">
    <citation type="journal article" date="2021" name="Sci. Rep.">
        <title>The genome of the diatom Chaetoceros tenuissimus carries an ancient integrated fragment of an extant virus.</title>
        <authorList>
            <person name="Hongo Y."/>
            <person name="Kimura K."/>
            <person name="Takaki Y."/>
            <person name="Yoshida Y."/>
            <person name="Baba S."/>
            <person name="Kobayashi G."/>
            <person name="Nagasaki K."/>
            <person name="Hano T."/>
            <person name="Tomaru Y."/>
        </authorList>
    </citation>
    <scope>NUCLEOTIDE SEQUENCE [LARGE SCALE GENOMIC DNA]</scope>
    <source>
        <strain evidence="13 14">NIES-3715</strain>
    </source>
</reference>
<evidence type="ECO:0000256" key="10">
    <source>
        <dbReference type="SAM" id="Coils"/>
    </source>
</evidence>
<keyword evidence="10" id="KW-0175">Coiled coil</keyword>
<organism evidence="13 14">
    <name type="scientific">Chaetoceros tenuissimus</name>
    <dbReference type="NCBI Taxonomy" id="426638"/>
    <lineage>
        <taxon>Eukaryota</taxon>
        <taxon>Sar</taxon>
        <taxon>Stramenopiles</taxon>
        <taxon>Ochrophyta</taxon>
        <taxon>Bacillariophyta</taxon>
        <taxon>Coscinodiscophyceae</taxon>
        <taxon>Chaetocerotophycidae</taxon>
        <taxon>Chaetocerotales</taxon>
        <taxon>Chaetocerotaceae</taxon>
        <taxon>Chaetoceros</taxon>
    </lineage>
</organism>
<evidence type="ECO:0000256" key="9">
    <source>
        <dbReference type="ARBA" id="ARBA00023136"/>
    </source>
</evidence>
<keyword evidence="8" id="KW-0406">Ion transport</keyword>
<evidence type="ECO:0000256" key="6">
    <source>
        <dbReference type="ARBA" id="ARBA00022946"/>
    </source>
</evidence>
<keyword evidence="2" id="KW-0813">Transport</keyword>
<dbReference type="InterPro" id="IPR011992">
    <property type="entry name" value="EF-hand-dom_pair"/>
</dbReference>
<feature type="domain" description="EF-hand" evidence="12">
    <location>
        <begin position="463"/>
        <end position="498"/>
    </location>
</feature>
<dbReference type="PROSITE" id="PS00018">
    <property type="entry name" value="EF_HAND_1"/>
    <property type="match status" value="1"/>
</dbReference>
<keyword evidence="3 11" id="KW-0812">Transmembrane</keyword>
<dbReference type="InterPro" id="IPR039204">
    <property type="entry name" value="MRS2-like"/>
</dbReference>
<dbReference type="SUPFAM" id="SSF47473">
    <property type="entry name" value="EF-hand"/>
    <property type="match status" value="1"/>
</dbReference>
<dbReference type="GO" id="GO:0015095">
    <property type="term" value="F:magnesium ion transmembrane transporter activity"/>
    <property type="evidence" value="ECO:0007669"/>
    <property type="project" value="TreeGrafter"/>
</dbReference>
<evidence type="ECO:0000256" key="5">
    <source>
        <dbReference type="ARBA" id="ARBA00022842"/>
    </source>
</evidence>
<dbReference type="InterPro" id="IPR002048">
    <property type="entry name" value="EF_hand_dom"/>
</dbReference>
<keyword evidence="6" id="KW-0809">Transit peptide</keyword>
<dbReference type="EMBL" id="BLLK01000047">
    <property type="protein sequence ID" value="GFH54556.1"/>
    <property type="molecule type" value="Genomic_DNA"/>
</dbReference>
<protein>
    <recommendedName>
        <fullName evidence="12">EF-hand domain-containing protein</fullName>
    </recommendedName>
</protein>
<evidence type="ECO:0000313" key="14">
    <source>
        <dbReference type="Proteomes" id="UP001054902"/>
    </source>
</evidence>
<dbReference type="Gene3D" id="1.20.58.340">
    <property type="entry name" value="Magnesium transport protein CorA, transmembrane region"/>
    <property type="match status" value="1"/>
</dbReference>
<dbReference type="GO" id="GO:0005509">
    <property type="term" value="F:calcium ion binding"/>
    <property type="evidence" value="ECO:0007669"/>
    <property type="project" value="InterPro"/>
</dbReference>
<dbReference type="Pfam" id="PF13833">
    <property type="entry name" value="EF-hand_8"/>
    <property type="match status" value="1"/>
</dbReference>
<feature type="transmembrane region" description="Helical" evidence="11">
    <location>
        <begin position="344"/>
        <end position="365"/>
    </location>
</feature>
<proteinExistence type="predicted"/>
<dbReference type="AlphaFoldDB" id="A0AAD3H8X2"/>
<keyword evidence="14" id="KW-1185">Reference proteome</keyword>
<dbReference type="PROSITE" id="PS50222">
    <property type="entry name" value="EF_HAND_2"/>
    <property type="match status" value="1"/>
</dbReference>
<evidence type="ECO:0000313" key="13">
    <source>
        <dbReference type="EMBL" id="GFH54556.1"/>
    </source>
</evidence>
<keyword evidence="4" id="KW-0106">Calcium</keyword>
<dbReference type="Gene3D" id="1.10.238.10">
    <property type="entry name" value="EF-hand"/>
    <property type="match status" value="1"/>
</dbReference>
<comment type="subcellular location">
    <subcellularLocation>
        <location evidence="1">Membrane</location>
        <topology evidence="1">Multi-pass membrane protein</topology>
    </subcellularLocation>
</comment>
<feature type="coiled-coil region" evidence="10">
    <location>
        <begin position="293"/>
        <end position="320"/>
    </location>
</feature>
<feature type="transmembrane region" description="Helical" evidence="11">
    <location>
        <begin position="377"/>
        <end position="400"/>
    </location>
</feature>
<dbReference type="Proteomes" id="UP001054902">
    <property type="component" value="Unassembled WGS sequence"/>
</dbReference>
<evidence type="ECO:0000259" key="12">
    <source>
        <dbReference type="PROSITE" id="PS50222"/>
    </source>
</evidence>
<keyword evidence="7 11" id="KW-1133">Transmembrane helix</keyword>
<evidence type="ECO:0000256" key="8">
    <source>
        <dbReference type="ARBA" id="ARBA00023065"/>
    </source>
</evidence>
<evidence type="ECO:0000256" key="7">
    <source>
        <dbReference type="ARBA" id="ARBA00022989"/>
    </source>
</evidence>
<accession>A0AAD3H8X2</accession>
<keyword evidence="9 11" id="KW-0472">Membrane</keyword>
<evidence type="ECO:0000256" key="1">
    <source>
        <dbReference type="ARBA" id="ARBA00004141"/>
    </source>
</evidence>
<sequence length="520" mass="59122">MFHVIGSSAISKRFISVRLPRSLYGYRHGPCMKVRSLHESKYPSSEPHYKIAKISFDGSVSFCTLGIKDILKRLHARDLLSLALTSSHEENGIQRRQRKAPTAILPRHGNIVVSFGTIRAVISEKEGLLFDAYKPSVQLLAKEMGVIFKIHNHLQNLKKDDDDERYHSGSLMRNHIDTQPYIQRNKQDQDAFEYVFLEEILREVCLTYSRRLQLYEPIVDEIVTRVSNEIYAASGVHRLVPVKDSLQDFELEVKSTLNCLKELLEDDDDMLGLLLTEQLDAQQRGENLEHVRHESIELLLEEYSRQLVNILQEISSLLKKVQTKQDIVKISLDTFRNRVLRMNLYLSIAGVSIASSTAVAGFYGMNLVNGLEESPTAFWNLVSATSLTGIVFGVGCTSYMSGSASTTRTLERIREIEVLDGALSPPTMSAIDYTMKVLAEEKMSMTKDEFRSTLKASKQLSVIPEKEVDLLFNTLDISRDGYVDAHDFRSLQALSHELQYTGEEYKDRNSKRKSKDDLEC</sequence>